<keyword evidence="1" id="KW-0378">Hydrolase</keyword>
<dbReference type="PRINTS" id="PR00502">
    <property type="entry name" value="NUDIXFAMILY"/>
</dbReference>
<organism evidence="3 4">
    <name type="scientific">Photobacterium halotolerans</name>
    <dbReference type="NCBI Taxonomy" id="265726"/>
    <lineage>
        <taxon>Bacteria</taxon>
        <taxon>Pseudomonadati</taxon>
        <taxon>Pseudomonadota</taxon>
        <taxon>Gammaproteobacteria</taxon>
        <taxon>Vibrionales</taxon>
        <taxon>Vibrionaceae</taxon>
        <taxon>Photobacterium</taxon>
    </lineage>
</organism>
<proteinExistence type="predicted"/>
<name>A0A0F5VBC6_9GAMM</name>
<dbReference type="InterPro" id="IPR020476">
    <property type="entry name" value="Nudix_hydrolase"/>
</dbReference>
<dbReference type="SUPFAM" id="SSF55811">
    <property type="entry name" value="Nudix"/>
    <property type="match status" value="1"/>
</dbReference>
<dbReference type="Gene3D" id="3.90.79.10">
    <property type="entry name" value="Nucleoside Triphosphate Pyrophosphohydrolase"/>
    <property type="match status" value="1"/>
</dbReference>
<dbReference type="OrthoDB" id="542521at2"/>
<dbReference type="EMBL" id="JWYV01000016">
    <property type="protein sequence ID" value="KKC98794.1"/>
    <property type="molecule type" value="Genomic_DNA"/>
</dbReference>
<dbReference type="GO" id="GO:0016787">
    <property type="term" value="F:hydrolase activity"/>
    <property type="evidence" value="ECO:0007669"/>
    <property type="project" value="UniProtKB-KW"/>
</dbReference>
<dbReference type="PATRIC" id="fig|265726.11.peg.1651"/>
<dbReference type="InterPro" id="IPR015797">
    <property type="entry name" value="NUDIX_hydrolase-like_dom_sf"/>
</dbReference>
<dbReference type="InterPro" id="IPR000086">
    <property type="entry name" value="NUDIX_hydrolase_dom"/>
</dbReference>
<accession>A0A0F5VBC6</accession>
<evidence type="ECO:0000313" key="4">
    <source>
        <dbReference type="Proteomes" id="UP000033633"/>
    </source>
</evidence>
<dbReference type="PANTHER" id="PTHR43736">
    <property type="entry name" value="ADP-RIBOSE PYROPHOSPHATASE"/>
    <property type="match status" value="1"/>
</dbReference>
<feature type="domain" description="Nudix hydrolase" evidence="2">
    <location>
        <begin position="7"/>
        <end position="142"/>
    </location>
</feature>
<sequence>MTQASSMYSSPKVAVLAVTYKDDQLILVQRKNEPQKGGWGFPGGSVWPGETLREAALRELKEETSVIATAEQFLEVVEVNEFDGENCHHHFILVPVLCRYVAGELLPGDDASACRWMSVSDIVSGQSALIEKVADVALEAKQKFSL</sequence>
<dbReference type="Pfam" id="PF00293">
    <property type="entry name" value="NUDIX"/>
    <property type="match status" value="1"/>
</dbReference>
<evidence type="ECO:0000256" key="1">
    <source>
        <dbReference type="ARBA" id="ARBA00022801"/>
    </source>
</evidence>
<gene>
    <name evidence="3" type="ORF">KY46_16905</name>
</gene>
<dbReference type="CDD" id="cd04673">
    <property type="entry name" value="NUDIX_ADPRase"/>
    <property type="match status" value="1"/>
</dbReference>
<evidence type="ECO:0000259" key="2">
    <source>
        <dbReference type="PROSITE" id="PS51462"/>
    </source>
</evidence>
<reference evidence="3 4" key="1">
    <citation type="submission" date="2014-12" db="EMBL/GenBank/DDBJ databases">
        <title>Mercury Reductase activity and rhizosphere competence traits in the genome of root associated Photobacterium halotolerans MELD1.</title>
        <authorList>
            <person name="Mathew D.C."/>
            <person name="Huang C.-C."/>
        </authorList>
    </citation>
    <scope>NUCLEOTIDE SEQUENCE [LARGE SCALE GENOMIC DNA]</scope>
    <source>
        <strain evidence="3 4">MELD1</strain>
    </source>
</reference>
<evidence type="ECO:0000313" key="3">
    <source>
        <dbReference type="EMBL" id="KKC98794.1"/>
    </source>
</evidence>
<dbReference type="PROSITE" id="PS51462">
    <property type="entry name" value="NUDIX"/>
    <property type="match status" value="1"/>
</dbReference>
<dbReference type="AlphaFoldDB" id="A0A0F5VBC6"/>
<comment type="caution">
    <text evidence="3">The sequence shown here is derived from an EMBL/GenBank/DDBJ whole genome shotgun (WGS) entry which is preliminary data.</text>
</comment>
<dbReference type="PANTHER" id="PTHR43736:SF1">
    <property type="entry name" value="DIHYDRONEOPTERIN TRIPHOSPHATE DIPHOSPHATASE"/>
    <property type="match status" value="1"/>
</dbReference>
<protein>
    <recommendedName>
        <fullName evidence="2">Nudix hydrolase domain-containing protein</fullName>
    </recommendedName>
</protein>
<dbReference type="RefSeq" id="WP_046221792.1">
    <property type="nucleotide sequence ID" value="NZ_JWYV01000016.1"/>
</dbReference>
<dbReference type="STRING" id="265726.KY46_16905"/>
<keyword evidence="4" id="KW-1185">Reference proteome</keyword>
<dbReference type="Proteomes" id="UP000033633">
    <property type="component" value="Unassembled WGS sequence"/>
</dbReference>